<dbReference type="AlphaFoldDB" id="A0A811S578"/>
<evidence type="ECO:0000313" key="3">
    <source>
        <dbReference type="EMBL" id="CAD6337606.1"/>
    </source>
</evidence>
<dbReference type="EMBL" id="CAJGYO010000018">
    <property type="protein sequence ID" value="CAD6337606.1"/>
    <property type="molecule type" value="Genomic_DNA"/>
</dbReference>
<proteinExistence type="predicted"/>
<feature type="signal peptide" evidence="2">
    <location>
        <begin position="1"/>
        <end position="24"/>
    </location>
</feature>
<evidence type="ECO:0000256" key="1">
    <source>
        <dbReference type="SAM" id="MobiDB-lite"/>
    </source>
</evidence>
<comment type="caution">
    <text evidence="3">The sequence shown here is derived from an EMBL/GenBank/DDBJ whole genome shotgun (WGS) entry which is preliminary data.</text>
</comment>
<dbReference type="Proteomes" id="UP000604825">
    <property type="component" value="Unassembled WGS sequence"/>
</dbReference>
<evidence type="ECO:0000256" key="2">
    <source>
        <dbReference type="SAM" id="SignalP"/>
    </source>
</evidence>
<organism evidence="3 4">
    <name type="scientific">Miscanthus lutarioriparius</name>
    <dbReference type="NCBI Taxonomy" id="422564"/>
    <lineage>
        <taxon>Eukaryota</taxon>
        <taxon>Viridiplantae</taxon>
        <taxon>Streptophyta</taxon>
        <taxon>Embryophyta</taxon>
        <taxon>Tracheophyta</taxon>
        <taxon>Spermatophyta</taxon>
        <taxon>Magnoliopsida</taxon>
        <taxon>Liliopsida</taxon>
        <taxon>Poales</taxon>
        <taxon>Poaceae</taxon>
        <taxon>PACMAD clade</taxon>
        <taxon>Panicoideae</taxon>
        <taxon>Andropogonodae</taxon>
        <taxon>Andropogoneae</taxon>
        <taxon>Saccharinae</taxon>
        <taxon>Miscanthus</taxon>
    </lineage>
</organism>
<keyword evidence="4" id="KW-1185">Reference proteome</keyword>
<accession>A0A811S578</accession>
<sequence length="101" mass="10884">MGARAAARRLLLLMLLLQWAGTIALLTTSFFLGDVSASLHAGDCLICRGRCRQDKIKNGHHGAKADIGTAAWSPPPPPWPRSSRSRSATCCRGTGRWRPGC</sequence>
<name>A0A811S578_9POAL</name>
<evidence type="ECO:0000313" key="4">
    <source>
        <dbReference type="Proteomes" id="UP000604825"/>
    </source>
</evidence>
<gene>
    <name evidence="3" type="ORF">NCGR_LOCUS61704</name>
</gene>
<feature type="chain" id="PRO_5032282125" evidence="2">
    <location>
        <begin position="25"/>
        <end position="101"/>
    </location>
</feature>
<keyword evidence="2" id="KW-0732">Signal</keyword>
<protein>
    <submittedName>
        <fullName evidence="3">Uncharacterized protein</fullName>
    </submittedName>
</protein>
<reference evidence="3" key="1">
    <citation type="submission" date="2020-10" db="EMBL/GenBank/DDBJ databases">
        <authorList>
            <person name="Han B."/>
            <person name="Lu T."/>
            <person name="Zhao Q."/>
            <person name="Huang X."/>
            <person name="Zhao Y."/>
        </authorList>
    </citation>
    <scope>NUCLEOTIDE SEQUENCE</scope>
</reference>
<feature type="region of interest" description="Disordered" evidence="1">
    <location>
        <begin position="62"/>
        <end position="101"/>
    </location>
</feature>